<evidence type="ECO:0000313" key="3">
    <source>
        <dbReference type="Proteomes" id="UP000787472"/>
    </source>
</evidence>
<dbReference type="EMBL" id="JAAONZ010000002">
    <property type="protein sequence ID" value="NHO64628.1"/>
    <property type="molecule type" value="Genomic_DNA"/>
</dbReference>
<comment type="caution">
    <text evidence="2">The sequence shown here is derived from an EMBL/GenBank/DDBJ whole genome shotgun (WGS) entry which is preliminary data.</text>
</comment>
<organism evidence="2 3">
    <name type="scientific">Pseudomaricurvus hydrocarbonicus</name>
    <dbReference type="NCBI Taxonomy" id="1470433"/>
    <lineage>
        <taxon>Bacteria</taxon>
        <taxon>Pseudomonadati</taxon>
        <taxon>Pseudomonadota</taxon>
        <taxon>Gammaproteobacteria</taxon>
        <taxon>Cellvibrionales</taxon>
        <taxon>Cellvibrionaceae</taxon>
        <taxon>Pseudomaricurvus</taxon>
    </lineage>
</organism>
<sequence>MTEVIALTSFDHGGNRRRNSKFEVSDLVAKELAQQGLVRIVKDNPTKPAGKKSSASPAGQASRQKTAKKSGAGDKEEPTGA</sequence>
<proteinExistence type="predicted"/>
<feature type="region of interest" description="Disordered" evidence="1">
    <location>
        <begin position="39"/>
        <end position="81"/>
    </location>
</feature>
<feature type="region of interest" description="Disordered" evidence="1">
    <location>
        <begin position="1"/>
        <end position="20"/>
    </location>
</feature>
<protein>
    <submittedName>
        <fullName evidence="2">Uncharacterized protein</fullName>
    </submittedName>
</protein>
<feature type="compositionally biased region" description="Polar residues" evidence="1">
    <location>
        <begin position="53"/>
        <end position="64"/>
    </location>
</feature>
<gene>
    <name evidence="2" type="ORF">G8770_03590</name>
</gene>
<feature type="compositionally biased region" description="Basic and acidic residues" evidence="1">
    <location>
        <begin position="71"/>
        <end position="81"/>
    </location>
</feature>
<dbReference type="Proteomes" id="UP000787472">
    <property type="component" value="Unassembled WGS sequence"/>
</dbReference>
<evidence type="ECO:0000313" key="2">
    <source>
        <dbReference type="EMBL" id="NHO64628.1"/>
    </source>
</evidence>
<reference evidence="2" key="1">
    <citation type="submission" date="2020-03" db="EMBL/GenBank/DDBJ databases">
        <authorList>
            <person name="Guo F."/>
        </authorList>
    </citation>
    <scope>NUCLEOTIDE SEQUENCE</scope>
    <source>
        <strain evidence="2">JCM 30134</strain>
    </source>
</reference>
<dbReference type="AlphaFoldDB" id="A0A9E5MLI8"/>
<accession>A0A9E5MLI8</accession>
<keyword evidence="3" id="KW-1185">Reference proteome</keyword>
<dbReference type="RefSeq" id="WP_167181845.1">
    <property type="nucleotide sequence ID" value="NZ_JAAONZ010000002.1"/>
</dbReference>
<evidence type="ECO:0000256" key="1">
    <source>
        <dbReference type="SAM" id="MobiDB-lite"/>
    </source>
</evidence>
<name>A0A9E5MLI8_9GAMM</name>